<keyword evidence="3" id="KW-1185">Reference proteome</keyword>
<dbReference type="AlphaFoldDB" id="A0AAV7PW57"/>
<name>A0AAV7PW57_PLEWA</name>
<evidence type="ECO:0000313" key="3">
    <source>
        <dbReference type="Proteomes" id="UP001066276"/>
    </source>
</evidence>
<gene>
    <name evidence="2" type="ORF">NDU88_010651</name>
</gene>
<evidence type="ECO:0000259" key="1">
    <source>
        <dbReference type="Pfam" id="PF17517"/>
    </source>
</evidence>
<sequence>MRLLLVSITGMRGFYINCITVEDISNDSTCFLGVDIPGVSSANDLGREFITGFMQNTNSTRGEDSLKLIITTFSGPTFVSIKITNSQVQWTVYLQQGQTQVVSVPQSSEMIGSARFPSSILINSDNDISVVSVNEKPLSVGSAALLPVPQLGTKYYVVTPTGKQKCSYKEFAVINYGFRNKIIINFKCRVMFTGEVFSPNKKLTITLEPYQALQLQSEDDMSGTMLISEKPIAVLSGHSCVGQDNMCDHAYEQLPPLSNWGKVFLVPPLKAKPNSDFAYVVAARWNTYVTYISGQAKYRKKLGSGEVFVIEVKPSTPISISASAVIQVLYYHTGDMTQPLEHGSFIISLKDTSTFCTSYSVYGLVNFDNSAAIVAKTSATSEITLDNQPLSNIHWTQILGSQYSWGLTTLGNTLTSHIVEHPNTAFALLSFGNAYQRAYGTSTICTQGMCGKRSRKIQGVHMFEEVMEGENRNVSFTDPLAV</sequence>
<dbReference type="InterPro" id="IPR035234">
    <property type="entry name" value="IgGFc-bd_N"/>
</dbReference>
<feature type="domain" description="IgGFc-binding protein N-terminal" evidence="1">
    <location>
        <begin position="144"/>
        <end position="432"/>
    </location>
</feature>
<accession>A0AAV7PW57</accession>
<dbReference type="Pfam" id="PF17517">
    <property type="entry name" value="IgGFc_binding"/>
    <property type="match status" value="1"/>
</dbReference>
<protein>
    <recommendedName>
        <fullName evidence="1">IgGFc-binding protein N-terminal domain-containing protein</fullName>
    </recommendedName>
</protein>
<organism evidence="2 3">
    <name type="scientific">Pleurodeles waltl</name>
    <name type="common">Iberian ribbed newt</name>
    <dbReference type="NCBI Taxonomy" id="8319"/>
    <lineage>
        <taxon>Eukaryota</taxon>
        <taxon>Metazoa</taxon>
        <taxon>Chordata</taxon>
        <taxon>Craniata</taxon>
        <taxon>Vertebrata</taxon>
        <taxon>Euteleostomi</taxon>
        <taxon>Amphibia</taxon>
        <taxon>Batrachia</taxon>
        <taxon>Caudata</taxon>
        <taxon>Salamandroidea</taxon>
        <taxon>Salamandridae</taxon>
        <taxon>Pleurodelinae</taxon>
        <taxon>Pleurodeles</taxon>
    </lineage>
</organism>
<proteinExistence type="predicted"/>
<comment type="caution">
    <text evidence="2">The sequence shown here is derived from an EMBL/GenBank/DDBJ whole genome shotgun (WGS) entry which is preliminary data.</text>
</comment>
<dbReference type="Proteomes" id="UP001066276">
    <property type="component" value="Chromosome 7"/>
</dbReference>
<dbReference type="EMBL" id="JANPWB010000011">
    <property type="protein sequence ID" value="KAJ1132331.1"/>
    <property type="molecule type" value="Genomic_DNA"/>
</dbReference>
<dbReference type="PANTHER" id="PTHR46534:SF2">
    <property type="entry name" value="VWFD DOMAIN-CONTAINING PROTEIN"/>
    <property type="match status" value="1"/>
</dbReference>
<dbReference type="PANTHER" id="PTHR46534">
    <property type="entry name" value="IGGFC_BINDING DOMAIN-CONTAINING PROTEIN"/>
    <property type="match status" value="1"/>
</dbReference>
<evidence type="ECO:0000313" key="2">
    <source>
        <dbReference type="EMBL" id="KAJ1132331.1"/>
    </source>
</evidence>
<reference evidence="2" key="1">
    <citation type="journal article" date="2022" name="bioRxiv">
        <title>Sequencing and chromosome-scale assembly of the giantPleurodeles waltlgenome.</title>
        <authorList>
            <person name="Brown T."/>
            <person name="Elewa A."/>
            <person name="Iarovenko S."/>
            <person name="Subramanian E."/>
            <person name="Araus A.J."/>
            <person name="Petzold A."/>
            <person name="Susuki M."/>
            <person name="Suzuki K.-i.T."/>
            <person name="Hayashi T."/>
            <person name="Toyoda A."/>
            <person name="Oliveira C."/>
            <person name="Osipova E."/>
            <person name="Leigh N.D."/>
            <person name="Simon A."/>
            <person name="Yun M.H."/>
        </authorList>
    </citation>
    <scope>NUCLEOTIDE SEQUENCE</scope>
    <source>
        <strain evidence="2">20211129_DDA</strain>
        <tissue evidence="2">Liver</tissue>
    </source>
</reference>